<protein>
    <submittedName>
        <fullName evidence="1">Uncharacterized protein</fullName>
    </submittedName>
</protein>
<dbReference type="GeneID" id="17318826"/>
<evidence type="ECO:0000313" key="2">
    <source>
        <dbReference type="Proteomes" id="UP000012073"/>
    </source>
</evidence>
<dbReference type="Proteomes" id="UP000012073">
    <property type="component" value="Unassembled WGS sequence"/>
</dbReference>
<gene>
    <name evidence="1" type="ORF">CHC_T00007450001</name>
</gene>
<organism evidence="1 2">
    <name type="scientific">Chondrus crispus</name>
    <name type="common">Carrageen Irish moss</name>
    <name type="synonym">Polymorpha crispa</name>
    <dbReference type="NCBI Taxonomy" id="2769"/>
    <lineage>
        <taxon>Eukaryota</taxon>
        <taxon>Rhodophyta</taxon>
        <taxon>Florideophyceae</taxon>
        <taxon>Rhodymeniophycidae</taxon>
        <taxon>Gigartinales</taxon>
        <taxon>Gigartinaceae</taxon>
        <taxon>Chondrus</taxon>
    </lineage>
</organism>
<accession>R7QTW5</accession>
<dbReference type="EMBL" id="HG002251">
    <property type="protein sequence ID" value="CDF40815.1"/>
    <property type="molecule type" value="Genomic_DNA"/>
</dbReference>
<dbReference type="KEGG" id="ccp:CHC_T00007450001"/>
<sequence length="44" mass="5170">MHPFRVDLRFRQGRTLRDFFSLTQELLNEIEACSERSHACTNGS</sequence>
<dbReference type="RefSeq" id="XP_005711109.1">
    <property type="nucleotide sequence ID" value="XM_005711052.1"/>
</dbReference>
<keyword evidence="2" id="KW-1185">Reference proteome</keyword>
<dbReference type="Gramene" id="CDF40815">
    <property type="protein sequence ID" value="CDF40815"/>
    <property type="gene ID" value="CHC_T00007450001"/>
</dbReference>
<proteinExistence type="predicted"/>
<dbReference type="AlphaFoldDB" id="R7QTW5"/>
<evidence type="ECO:0000313" key="1">
    <source>
        <dbReference type="EMBL" id="CDF40815.1"/>
    </source>
</evidence>
<reference evidence="2" key="1">
    <citation type="journal article" date="2013" name="Proc. Natl. Acad. Sci. U.S.A.">
        <title>Genome structure and metabolic features in the red seaweed Chondrus crispus shed light on evolution of the Archaeplastida.</title>
        <authorList>
            <person name="Collen J."/>
            <person name="Porcel B."/>
            <person name="Carre W."/>
            <person name="Ball S.G."/>
            <person name="Chaparro C."/>
            <person name="Tonon T."/>
            <person name="Barbeyron T."/>
            <person name="Michel G."/>
            <person name="Noel B."/>
            <person name="Valentin K."/>
            <person name="Elias M."/>
            <person name="Artiguenave F."/>
            <person name="Arun A."/>
            <person name="Aury J.M."/>
            <person name="Barbosa-Neto J.F."/>
            <person name="Bothwell J.H."/>
            <person name="Bouget F.Y."/>
            <person name="Brillet L."/>
            <person name="Cabello-Hurtado F."/>
            <person name="Capella-Gutierrez S."/>
            <person name="Charrier B."/>
            <person name="Cladiere L."/>
            <person name="Cock J.M."/>
            <person name="Coelho S.M."/>
            <person name="Colleoni C."/>
            <person name="Czjzek M."/>
            <person name="Da Silva C."/>
            <person name="Delage L."/>
            <person name="Denoeud F."/>
            <person name="Deschamps P."/>
            <person name="Dittami S.M."/>
            <person name="Gabaldon T."/>
            <person name="Gachon C.M."/>
            <person name="Groisillier A."/>
            <person name="Herve C."/>
            <person name="Jabbari K."/>
            <person name="Katinka M."/>
            <person name="Kloareg B."/>
            <person name="Kowalczyk N."/>
            <person name="Labadie K."/>
            <person name="Leblanc C."/>
            <person name="Lopez P.J."/>
            <person name="McLachlan D.H."/>
            <person name="Meslet-Cladiere L."/>
            <person name="Moustafa A."/>
            <person name="Nehr Z."/>
            <person name="Nyvall Collen P."/>
            <person name="Panaud O."/>
            <person name="Partensky F."/>
            <person name="Poulain J."/>
            <person name="Rensing S.A."/>
            <person name="Rousvoal S."/>
            <person name="Samson G."/>
            <person name="Symeonidi A."/>
            <person name="Weissenbach J."/>
            <person name="Zambounis A."/>
            <person name="Wincker P."/>
            <person name="Boyen C."/>
        </authorList>
    </citation>
    <scope>NUCLEOTIDE SEQUENCE [LARGE SCALE GENOMIC DNA]</scope>
    <source>
        <strain evidence="2">cv. Stackhouse</strain>
    </source>
</reference>
<name>R7QTW5_CHOCR</name>